<reference evidence="6 7" key="1">
    <citation type="submission" date="2015-05" db="EMBL/GenBank/DDBJ databases">
        <title>Comparative analyses of the lipooligosaccharides from nottypeable Haemophilus influenzae and Haemophilus haemolyticus.</title>
        <authorList>
            <person name="Post D.M.B."/>
            <person name="Ketterer M.R."/>
            <person name="Coffin J.E."/>
            <person name="Reinders L.M."/>
            <person name="Munson R.S.Jr."/>
            <person name="Bair T.B."/>
            <person name="Murphy T.F."/>
            <person name="Foster E."/>
            <person name="Gibson B.W."/>
            <person name="Apicella M.A."/>
        </authorList>
    </citation>
    <scope>NUCLEOTIDE SEQUENCE [LARGE SCALE GENOMIC DNA]</scope>
    <source>
        <strain evidence="6 7">11P18</strain>
    </source>
</reference>
<sequence length="173" mass="20067">MLNPFQIFDLPVDFQLDEKALNTRYLELQKALHPDNFVSSSALEQRVAMQKSTEVNDALKTLKDPILRAEAIIALNTGEQIDLEQKSTQDVAFLMQQLQWREQLEELEHQKDEGALNVFVKEIKQETQSLLTALSDSLKSQQWTKASQQCDKLRFTSKLSEEIERVEERLFEL</sequence>
<dbReference type="SMART" id="SM00271">
    <property type="entry name" value="DnaJ"/>
    <property type="match status" value="1"/>
</dbReference>
<keyword evidence="2 4" id="KW-0143">Chaperone</keyword>
<comment type="subunit">
    <text evidence="4">Interacts with HscA and stimulates its ATPase activity.</text>
</comment>
<evidence type="ECO:0000313" key="7">
    <source>
        <dbReference type="Proteomes" id="UP000034750"/>
    </source>
</evidence>
<dbReference type="PATRIC" id="fig|726.54.peg.924"/>
<dbReference type="GO" id="GO:0051259">
    <property type="term" value="P:protein complex oligomerization"/>
    <property type="evidence" value="ECO:0007669"/>
    <property type="project" value="InterPro"/>
</dbReference>
<dbReference type="GO" id="GO:1990230">
    <property type="term" value="C:iron-sulfur cluster transfer complex"/>
    <property type="evidence" value="ECO:0007669"/>
    <property type="project" value="TreeGrafter"/>
</dbReference>
<dbReference type="Gene3D" id="1.20.1280.20">
    <property type="entry name" value="HscB, C-terminal domain"/>
    <property type="match status" value="1"/>
</dbReference>
<dbReference type="InterPro" id="IPR036386">
    <property type="entry name" value="HscB_C_sf"/>
</dbReference>
<dbReference type="CDD" id="cd06257">
    <property type="entry name" value="DnaJ"/>
    <property type="match status" value="1"/>
</dbReference>
<comment type="similarity">
    <text evidence="1 4">Belongs to the HscB family.</text>
</comment>
<dbReference type="InterPro" id="IPR004640">
    <property type="entry name" value="HscB"/>
</dbReference>
<dbReference type="GO" id="GO:0006457">
    <property type="term" value="P:protein folding"/>
    <property type="evidence" value="ECO:0007669"/>
    <property type="project" value="UniProtKB-UniRule"/>
</dbReference>
<dbReference type="Proteomes" id="UP000034750">
    <property type="component" value="Unassembled WGS sequence"/>
</dbReference>
<dbReference type="PANTHER" id="PTHR14021:SF15">
    <property type="entry name" value="IRON-SULFUR CLUSTER CO-CHAPERONE PROTEIN HSCB"/>
    <property type="match status" value="1"/>
</dbReference>
<evidence type="ECO:0000256" key="3">
    <source>
        <dbReference type="ARBA" id="ARBA00025596"/>
    </source>
</evidence>
<organism evidence="6 7">
    <name type="scientific">Haemophilus haemolyticus</name>
    <dbReference type="NCBI Taxonomy" id="726"/>
    <lineage>
        <taxon>Bacteria</taxon>
        <taxon>Pseudomonadati</taxon>
        <taxon>Pseudomonadota</taxon>
        <taxon>Gammaproteobacteria</taxon>
        <taxon>Pasteurellales</taxon>
        <taxon>Pasteurellaceae</taxon>
        <taxon>Haemophilus</taxon>
    </lineage>
</organism>
<dbReference type="PANTHER" id="PTHR14021">
    <property type="entry name" value="IRON-SULFUR CLUSTER CO-CHAPERONE PROTEIN HSCB"/>
    <property type="match status" value="1"/>
</dbReference>
<protein>
    <recommendedName>
        <fullName evidence="4">Co-chaperone protein HscB homolog</fullName>
    </recommendedName>
</protein>
<dbReference type="GO" id="GO:0001671">
    <property type="term" value="F:ATPase activator activity"/>
    <property type="evidence" value="ECO:0007669"/>
    <property type="project" value="InterPro"/>
</dbReference>
<evidence type="ECO:0000313" key="6">
    <source>
        <dbReference type="EMBL" id="KKZ58780.1"/>
    </source>
</evidence>
<dbReference type="RefSeq" id="WP_009766719.1">
    <property type="nucleotide sequence ID" value="NZ_CP031238.1"/>
</dbReference>
<dbReference type="Pfam" id="PF07743">
    <property type="entry name" value="HSCB_C"/>
    <property type="match status" value="1"/>
</dbReference>
<proteinExistence type="inferred from homology"/>
<comment type="caution">
    <text evidence="6">The sequence shown here is derived from an EMBL/GenBank/DDBJ whole genome shotgun (WGS) entry which is preliminary data.</text>
</comment>
<dbReference type="HAMAP" id="MF_00682">
    <property type="entry name" value="HscB"/>
    <property type="match status" value="1"/>
</dbReference>
<dbReference type="AlphaFoldDB" id="A0A0M3G772"/>
<dbReference type="SUPFAM" id="SSF46565">
    <property type="entry name" value="Chaperone J-domain"/>
    <property type="match status" value="1"/>
</dbReference>
<evidence type="ECO:0000256" key="4">
    <source>
        <dbReference type="HAMAP-Rule" id="MF_00682"/>
    </source>
</evidence>
<dbReference type="InterPro" id="IPR009073">
    <property type="entry name" value="HscB_oligo_C"/>
</dbReference>
<dbReference type="SUPFAM" id="SSF47144">
    <property type="entry name" value="HSC20 (HSCB), C-terminal oligomerisation domain"/>
    <property type="match status" value="1"/>
</dbReference>
<dbReference type="EMBL" id="LCTK01000020">
    <property type="protein sequence ID" value="KKZ58780.1"/>
    <property type="molecule type" value="Genomic_DNA"/>
</dbReference>
<dbReference type="Gene3D" id="1.10.287.110">
    <property type="entry name" value="DnaJ domain"/>
    <property type="match status" value="1"/>
</dbReference>
<evidence type="ECO:0000259" key="5">
    <source>
        <dbReference type="SMART" id="SM00271"/>
    </source>
</evidence>
<feature type="domain" description="J" evidence="5">
    <location>
        <begin position="2"/>
        <end position="67"/>
    </location>
</feature>
<dbReference type="InterPro" id="IPR036869">
    <property type="entry name" value="J_dom_sf"/>
</dbReference>
<accession>A0A0M3G772</accession>
<dbReference type="GO" id="GO:0044571">
    <property type="term" value="P:[2Fe-2S] cluster assembly"/>
    <property type="evidence" value="ECO:0007669"/>
    <property type="project" value="InterPro"/>
</dbReference>
<gene>
    <name evidence="4 6" type="primary">hscB</name>
    <name evidence="6" type="ORF">AAX18_04605</name>
</gene>
<evidence type="ECO:0000256" key="2">
    <source>
        <dbReference type="ARBA" id="ARBA00023186"/>
    </source>
</evidence>
<dbReference type="InterPro" id="IPR001623">
    <property type="entry name" value="DnaJ_domain"/>
</dbReference>
<dbReference type="GO" id="GO:0051087">
    <property type="term" value="F:protein-folding chaperone binding"/>
    <property type="evidence" value="ECO:0007669"/>
    <property type="project" value="InterPro"/>
</dbReference>
<evidence type="ECO:0000256" key="1">
    <source>
        <dbReference type="ARBA" id="ARBA00010476"/>
    </source>
</evidence>
<dbReference type="NCBIfam" id="TIGR00714">
    <property type="entry name" value="hscB"/>
    <property type="match status" value="1"/>
</dbReference>
<comment type="function">
    <text evidence="3 4">Co-chaperone involved in the maturation of iron-sulfur cluster-containing proteins. Seems to help targeting proteins to be folded toward HscA.</text>
</comment>
<name>A0A0M3G772_HAEHA</name>